<keyword evidence="3" id="KW-1185">Reference proteome</keyword>
<accession>A0A913YSP9</accession>
<feature type="coiled-coil region" evidence="1">
    <location>
        <begin position="11"/>
        <end position="48"/>
    </location>
</feature>
<dbReference type="EnsemblMetazoa" id="XM_028662423.1">
    <property type="protein sequence ID" value="XP_028518224.1"/>
    <property type="gene ID" value="LOC114576195"/>
</dbReference>
<reference evidence="2" key="1">
    <citation type="submission" date="2022-11" db="UniProtKB">
        <authorList>
            <consortium name="EnsemblMetazoa"/>
        </authorList>
    </citation>
    <scope>IDENTIFICATION</scope>
</reference>
<organism evidence="2 3">
    <name type="scientific">Exaiptasia diaphana</name>
    <name type="common">Tropical sea anemone</name>
    <name type="synonym">Aiptasia pulchella</name>
    <dbReference type="NCBI Taxonomy" id="2652724"/>
    <lineage>
        <taxon>Eukaryota</taxon>
        <taxon>Metazoa</taxon>
        <taxon>Cnidaria</taxon>
        <taxon>Anthozoa</taxon>
        <taxon>Hexacorallia</taxon>
        <taxon>Actiniaria</taxon>
        <taxon>Aiptasiidae</taxon>
        <taxon>Exaiptasia</taxon>
    </lineage>
</organism>
<evidence type="ECO:0000313" key="2">
    <source>
        <dbReference type="EnsemblMetazoa" id="XP_028518224.1"/>
    </source>
</evidence>
<dbReference type="AlphaFoldDB" id="A0A913YSP9"/>
<dbReference type="KEGG" id="epa:114576195"/>
<dbReference type="OrthoDB" id="5966936at2759"/>
<protein>
    <submittedName>
        <fullName evidence="2">Uncharacterized protein</fullName>
    </submittedName>
</protein>
<dbReference type="RefSeq" id="XP_028518224.1">
    <property type="nucleotide sequence ID" value="XM_028662423.1"/>
</dbReference>
<dbReference type="GeneID" id="114576195"/>
<keyword evidence="1" id="KW-0175">Coiled coil</keyword>
<sequence length="168" mass="19304">MSSTTEIVAKLEELSRKLEKINTLEASLEHLSAKYDEVVMTADSLKKEVHYLKVENSSLKAQVFACQEKATQNEIDINELEQYSRRDCLEIRGIPQSRDEDTDEIAKKVGELIDVDLEYDDISTSHRLSEGPQTRSDGVQVKRIPAIIVKFTKRSARDEFYQARKRLK</sequence>
<proteinExistence type="predicted"/>
<name>A0A913YSP9_EXADI</name>
<dbReference type="Proteomes" id="UP000887567">
    <property type="component" value="Unplaced"/>
</dbReference>
<evidence type="ECO:0000313" key="3">
    <source>
        <dbReference type="Proteomes" id="UP000887567"/>
    </source>
</evidence>
<dbReference type="OMA" id="HYLKVEN"/>
<evidence type="ECO:0000256" key="1">
    <source>
        <dbReference type="SAM" id="Coils"/>
    </source>
</evidence>